<evidence type="ECO:0008006" key="3">
    <source>
        <dbReference type="Google" id="ProtNLM"/>
    </source>
</evidence>
<dbReference type="Proteomes" id="UP000019150">
    <property type="component" value="Chromosome"/>
</dbReference>
<gene>
    <name evidence="1" type="ORF">NONO_c60350</name>
</gene>
<keyword evidence="2" id="KW-1185">Reference proteome</keyword>
<dbReference type="HOGENOM" id="CLU_3101457_0_0_11"/>
<reference evidence="1 2" key="1">
    <citation type="journal article" date="2014" name="Appl. Environ. Microbiol.">
        <title>Insights into the Microbial Degradation of Rubber and Gutta-Percha by Analysis of the Complete Genome of Nocardia nova SH22a.</title>
        <authorList>
            <person name="Luo Q."/>
            <person name="Hiessl S."/>
            <person name="Poehlein A."/>
            <person name="Daniel R."/>
            <person name="Steinbuchel A."/>
        </authorList>
    </citation>
    <scope>NUCLEOTIDE SEQUENCE [LARGE SCALE GENOMIC DNA]</scope>
    <source>
        <strain evidence="1">SH22a</strain>
    </source>
</reference>
<organism evidence="1 2">
    <name type="scientific">Nocardia nova SH22a</name>
    <dbReference type="NCBI Taxonomy" id="1415166"/>
    <lineage>
        <taxon>Bacteria</taxon>
        <taxon>Bacillati</taxon>
        <taxon>Actinomycetota</taxon>
        <taxon>Actinomycetes</taxon>
        <taxon>Mycobacteriales</taxon>
        <taxon>Nocardiaceae</taxon>
        <taxon>Nocardia</taxon>
    </lineage>
</organism>
<evidence type="ECO:0000313" key="2">
    <source>
        <dbReference type="Proteomes" id="UP000019150"/>
    </source>
</evidence>
<accession>W5TUD6</accession>
<dbReference type="AlphaFoldDB" id="W5TUD6"/>
<protein>
    <recommendedName>
        <fullName evidence="3">Transposase</fullName>
    </recommendedName>
</protein>
<sequence>MTERVRRLYIVPDPAPPPLWVPAPEPSVWQAAVAQLRGIFLALIGRPPRDG</sequence>
<evidence type="ECO:0000313" key="1">
    <source>
        <dbReference type="EMBL" id="AHH20811.1"/>
    </source>
</evidence>
<dbReference type="EMBL" id="CP006850">
    <property type="protein sequence ID" value="AHH20811.1"/>
    <property type="molecule type" value="Genomic_DNA"/>
</dbReference>
<dbReference type="PATRIC" id="fig|1415166.3.peg.6209"/>
<dbReference type="STRING" id="1415166.NONO_c60350"/>
<proteinExistence type="predicted"/>
<dbReference type="KEGG" id="nno:NONO_c60350"/>
<name>W5TUD6_9NOCA</name>
<dbReference type="RefSeq" id="WP_158436384.1">
    <property type="nucleotide sequence ID" value="NZ_CP006850.1"/>
</dbReference>